<dbReference type="EMBL" id="QCYY01000015">
    <property type="protein sequence ID" value="ROT86081.1"/>
    <property type="molecule type" value="Genomic_DNA"/>
</dbReference>
<dbReference type="OrthoDB" id="6342477at2759"/>
<dbReference type="AlphaFoldDB" id="A0A3R7MLM6"/>
<keyword evidence="3" id="KW-1185">Reference proteome</keyword>
<dbReference type="InterPro" id="IPR015897">
    <property type="entry name" value="CHK_kinase-like"/>
</dbReference>
<dbReference type="Proteomes" id="UP000283509">
    <property type="component" value="Unassembled WGS sequence"/>
</dbReference>
<dbReference type="PANTHER" id="PTHR11012">
    <property type="entry name" value="PROTEIN KINASE-LIKE DOMAIN-CONTAINING"/>
    <property type="match status" value="1"/>
</dbReference>
<dbReference type="SUPFAM" id="SSF56112">
    <property type="entry name" value="Protein kinase-like (PK-like)"/>
    <property type="match status" value="1"/>
</dbReference>
<comment type="caution">
    <text evidence="2">The sequence shown here is derived from an EMBL/GenBank/DDBJ whole genome shotgun (WGS) entry which is preliminary data.</text>
</comment>
<organism evidence="2 3">
    <name type="scientific">Penaeus vannamei</name>
    <name type="common">Whiteleg shrimp</name>
    <name type="synonym">Litopenaeus vannamei</name>
    <dbReference type="NCBI Taxonomy" id="6689"/>
    <lineage>
        <taxon>Eukaryota</taxon>
        <taxon>Metazoa</taxon>
        <taxon>Ecdysozoa</taxon>
        <taxon>Arthropoda</taxon>
        <taxon>Crustacea</taxon>
        <taxon>Multicrustacea</taxon>
        <taxon>Malacostraca</taxon>
        <taxon>Eumalacostraca</taxon>
        <taxon>Eucarida</taxon>
        <taxon>Decapoda</taxon>
        <taxon>Dendrobranchiata</taxon>
        <taxon>Penaeoidea</taxon>
        <taxon>Penaeidae</taxon>
        <taxon>Penaeus</taxon>
    </lineage>
</organism>
<feature type="domain" description="CHK kinase-like" evidence="1">
    <location>
        <begin position="148"/>
        <end position="342"/>
    </location>
</feature>
<dbReference type="SMART" id="SM00587">
    <property type="entry name" value="CHK"/>
    <property type="match status" value="1"/>
</dbReference>
<proteinExistence type="predicted"/>
<sequence>MRHSFFLLRRFSSAATLNFGIMCKYPSLSEANVTKALHEDRGSDAHLVSWVTEDFLGEGDNYASAVTSVKVEYTHGGETHDVSYIVKLKRKRDGGSPTYFDNMTFEKEARFLTEICPLLNAELLAAGLTPLRVPRCCHNAVSENQDYLFLEDLRHKGFRRYDRKKGIDYLHAKLVLQELARLHAASFLLRKRKEEDMVTKHKFLTWEWHNYSDEARKEFQTLFAGTQNSTSALAAVMGYESLSRWFKNTASRGCEFVEEQLDRSKFDVICHGDCFTSNILFRYNEEGLPVEVVLLDLQICRVSSLAIDLNYFIFSSIPRSERNELEEYLSLYHSSFMRVMSAAGCDMPFTKDEISQEFKRKNTYGFVFASILIPILVSEAQDVLEFDSATDGRAKDFVEELRQNAMRMLASNRLLKPRLKDLFDDIVEFQEL</sequence>
<dbReference type="Pfam" id="PF02958">
    <property type="entry name" value="EcKL"/>
    <property type="match status" value="1"/>
</dbReference>
<dbReference type="PANTHER" id="PTHR11012:SF30">
    <property type="entry name" value="PROTEIN KINASE-LIKE DOMAIN-CONTAINING"/>
    <property type="match status" value="1"/>
</dbReference>
<dbReference type="InterPro" id="IPR004119">
    <property type="entry name" value="EcKL"/>
</dbReference>
<evidence type="ECO:0000313" key="3">
    <source>
        <dbReference type="Proteomes" id="UP000283509"/>
    </source>
</evidence>
<dbReference type="InterPro" id="IPR011009">
    <property type="entry name" value="Kinase-like_dom_sf"/>
</dbReference>
<accession>A0A3R7MLM6</accession>
<evidence type="ECO:0000259" key="1">
    <source>
        <dbReference type="SMART" id="SM00587"/>
    </source>
</evidence>
<dbReference type="Gene3D" id="3.90.1200.10">
    <property type="match status" value="1"/>
</dbReference>
<reference evidence="2 3" key="1">
    <citation type="submission" date="2018-04" db="EMBL/GenBank/DDBJ databases">
        <authorList>
            <person name="Zhang X."/>
            <person name="Yuan J."/>
            <person name="Li F."/>
            <person name="Xiang J."/>
        </authorList>
    </citation>
    <scope>NUCLEOTIDE SEQUENCE [LARGE SCALE GENOMIC DNA]</scope>
    <source>
        <tissue evidence="2">Muscle</tissue>
    </source>
</reference>
<evidence type="ECO:0000313" key="2">
    <source>
        <dbReference type="EMBL" id="ROT86081.1"/>
    </source>
</evidence>
<gene>
    <name evidence="2" type="ORF">C7M84_003676</name>
</gene>
<reference evidence="2 3" key="2">
    <citation type="submission" date="2019-01" db="EMBL/GenBank/DDBJ databases">
        <title>The decoding of complex shrimp genome reveals the adaptation for benthos swimmer, frequently molting mechanism and breeding impact on genome.</title>
        <authorList>
            <person name="Sun Y."/>
            <person name="Gao Y."/>
            <person name="Yu Y."/>
        </authorList>
    </citation>
    <scope>NUCLEOTIDE SEQUENCE [LARGE SCALE GENOMIC DNA]</scope>
    <source>
        <tissue evidence="2">Muscle</tissue>
    </source>
</reference>
<protein>
    <recommendedName>
        <fullName evidence="1">CHK kinase-like domain-containing protein</fullName>
    </recommendedName>
</protein>
<name>A0A3R7MLM6_PENVA</name>